<dbReference type="Proteomes" id="UP000612956">
    <property type="component" value="Unassembled WGS sequence"/>
</dbReference>
<proteinExistence type="predicted"/>
<evidence type="ECO:0000313" key="1">
    <source>
        <dbReference type="EMBL" id="GGK68918.1"/>
    </source>
</evidence>
<dbReference type="AlphaFoldDB" id="A0A917QUM4"/>
<reference evidence="1" key="1">
    <citation type="journal article" date="2014" name="Int. J. Syst. Evol. Microbiol.">
        <title>Complete genome sequence of Corynebacterium casei LMG S-19264T (=DSM 44701T), isolated from a smear-ripened cheese.</title>
        <authorList>
            <consortium name="US DOE Joint Genome Institute (JGI-PGF)"/>
            <person name="Walter F."/>
            <person name="Albersmeier A."/>
            <person name="Kalinowski J."/>
            <person name="Ruckert C."/>
        </authorList>
    </citation>
    <scope>NUCLEOTIDE SEQUENCE</scope>
    <source>
        <strain evidence="1">CGMCC 4.7278</strain>
    </source>
</reference>
<dbReference type="EMBL" id="BMMW01000007">
    <property type="protein sequence ID" value="GGK68918.1"/>
    <property type="molecule type" value="Genomic_DNA"/>
</dbReference>
<protein>
    <submittedName>
        <fullName evidence="1">Uncharacterized protein</fullName>
    </submittedName>
</protein>
<comment type="caution">
    <text evidence="1">The sequence shown here is derived from an EMBL/GenBank/DDBJ whole genome shotgun (WGS) entry which is preliminary data.</text>
</comment>
<reference evidence="1" key="2">
    <citation type="submission" date="2020-09" db="EMBL/GenBank/DDBJ databases">
        <authorList>
            <person name="Sun Q."/>
            <person name="Zhou Y."/>
        </authorList>
    </citation>
    <scope>NUCLEOTIDE SEQUENCE</scope>
    <source>
        <strain evidence="1">CGMCC 4.7278</strain>
    </source>
</reference>
<keyword evidence="2" id="KW-1185">Reference proteome</keyword>
<sequence length="85" mass="9829">MPQYRPRELTPQEARERGIEPRFTITMVDPEDLNPIIELMELAGIEQGGTYTAAGPFTFDQVWALMALSRREDVRVDVWPRGWIP</sequence>
<dbReference type="RefSeq" id="WP_188831191.1">
    <property type="nucleotide sequence ID" value="NZ_BMMW01000007.1"/>
</dbReference>
<accession>A0A917QUM4</accession>
<name>A0A917QUM4_9NOCA</name>
<organism evidence="1 2">
    <name type="scientific">Nocardia camponoti</name>
    <dbReference type="NCBI Taxonomy" id="1616106"/>
    <lineage>
        <taxon>Bacteria</taxon>
        <taxon>Bacillati</taxon>
        <taxon>Actinomycetota</taxon>
        <taxon>Actinomycetes</taxon>
        <taxon>Mycobacteriales</taxon>
        <taxon>Nocardiaceae</taxon>
        <taxon>Nocardia</taxon>
    </lineage>
</organism>
<gene>
    <name evidence="1" type="ORF">GCM10011591_46290</name>
</gene>
<evidence type="ECO:0000313" key="2">
    <source>
        <dbReference type="Proteomes" id="UP000612956"/>
    </source>
</evidence>